<evidence type="ECO:0000313" key="2">
    <source>
        <dbReference type="Proteomes" id="UP001143545"/>
    </source>
</evidence>
<comment type="caution">
    <text evidence="1">The sequence shown here is derived from an EMBL/GenBank/DDBJ whole genome shotgun (WGS) entry which is preliminary data.</text>
</comment>
<dbReference type="Proteomes" id="UP001143545">
    <property type="component" value="Unassembled WGS sequence"/>
</dbReference>
<protein>
    <submittedName>
        <fullName evidence="1">Uncharacterized protein</fullName>
    </submittedName>
</protein>
<reference evidence="1" key="1">
    <citation type="submission" date="2022-07" db="EMBL/GenBank/DDBJ databases">
        <title>Taxonomy of Novel Oxalotrophic and Methylotrophic Bacteria.</title>
        <authorList>
            <person name="Sahin N."/>
            <person name="Tani A."/>
        </authorList>
    </citation>
    <scope>NUCLEOTIDE SEQUENCE</scope>
    <source>
        <strain evidence="1">AM327</strain>
    </source>
</reference>
<accession>A0A9W6B2I0</accession>
<evidence type="ECO:0000313" key="1">
    <source>
        <dbReference type="EMBL" id="GLB51138.1"/>
    </source>
</evidence>
<organism evidence="1 2">
    <name type="scientific">Neptunitalea chrysea</name>
    <dbReference type="NCBI Taxonomy" id="1647581"/>
    <lineage>
        <taxon>Bacteria</taxon>
        <taxon>Pseudomonadati</taxon>
        <taxon>Bacteroidota</taxon>
        <taxon>Flavobacteriia</taxon>
        <taxon>Flavobacteriales</taxon>
        <taxon>Flavobacteriaceae</taxon>
        <taxon>Neptunitalea</taxon>
    </lineage>
</organism>
<dbReference type="RefSeq" id="WP_281751377.1">
    <property type="nucleotide sequence ID" value="NZ_BRVP01000001.1"/>
</dbReference>
<dbReference type="EMBL" id="BRVP01000001">
    <property type="protein sequence ID" value="GLB51138.1"/>
    <property type="molecule type" value="Genomic_DNA"/>
</dbReference>
<sequence length="50" mass="5207">MFNTSETGLGYTENVVSSTISLDKASVPVVKDHTEVPVAAPAPFTGIISQ</sequence>
<dbReference type="AlphaFoldDB" id="A0A9W6B2I0"/>
<keyword evidence="2" id="KW-1185">Reference proteome</keyword>
<name>A0A9W6B2I0_9FLAO</name>
<proteinExistence type="predicted"/>
<gene>
    <name evidence="1" type="ORF">NBRC110019_01770</name>
</gene>